<dbReference type="RefSeq" id="WP_031576359.1">
    <property type="nucleotide sequence ID" value="NZ_DAMANS010000014.1"/>
</dbReference>
<name>A0A1G8MV24_9CLOT</name>
<accession>A0A1G8MV24</accession>
<evidence type="ECO:0000256" key="1">
    <source>
        <dbReference type="ARBA" id="ARBA00005721"/>
    </source>
</evidence>
<dbReference type="EMBL" id="FNDZ01000004">
    <property type="protein sequence ID" value="SDI71782.1"/>
    <property type="molecule type" value="Genomic_DNA"/>
</dbReference>
<dbReference type="PANTHER" id="PTHR34297:SF2">
    <property type="entry name" value="ASP23_GLS24 FAMILY ENVELOPE STRESS RESPONSE PROTEIN"/>
    <property type="match status" value="1"/>
</dbReference>
<organism evidence="2 3">
    <name type="scientific">Proteiniclasticum ruminis</name>
    <dbReference type="NCBI Taxonomy" id="398199"/>
    <lineage>
        <taxon>Bacteria</taxon>
        <taxon>Bacillati</taxon>
        <taxon>Bacillota</taxon>
        <taxon>Clostridia</taxon>
        <taxon>Eubacteriales</taxon>
        <taxon>Clostridiaceae</taxon>
        <taxon>Proteiniclasticum</taxon>
    </lineage>
</organism>
<dbReference type="Pfam" id="PF03780">
    <property type="entry name" value="Asp23"/>
    <property type="match status" value="1"/>
</dbReference>
<dbReference type="Proteomes" id="UP000183255">
    <property type="component" value="Unassembled WGS sequence"/>
</dbReference>
<evidence type="ECO:0000313" key="2">
    <source>
        <dbReference type="EMBL" id="SDI71782.1"/>
    </source>
</evidence>
<dbReference type="PANTHER" id="PTHR34297">
    <property type="entry name" value="HYPOTHETICAL CYTOSOLIC PROTEIN-RELATED"/>
    <property type="match status" value="1"/>
</dbReference>
<comment type="similarity">
    <text evidence="1">Belongs to the asp23 family.</text>
</comment>
<gene>
    <name evidence="2" type="ORF">SAMN05421804_1046</name>
</gene>
<sequence length="128" mass="13760">MSENTKKNQGYGVVKISEDVVGVIAGIAASEIEGIQGLHPTLTGGITQVVTGKRNVTKGVKVTVGEQDAIIDMVVSIEYGFRIPEVVKKAQSNVKETVETITGLKVSAVNIYVNNIFVKENDQKTKEK</sequence>
<protein>
    <submittedName>
        <fullName evidence="2">Uncharacterized conserved protein YloU, alkaline shock protein (Asp23) family</fullName>
    </submittedName>
</protein>
<evidence type="ECO:0000313" key="3">
    <source>
        <dbReference type="Proteomes" id="UP000183255"/>
    </source>
</evidence>
<reference evidence="2 3" key="1">
    <citation type="submission" date="2016-10" db="EMBL/GenBank/DDBJ databases">
        <authorList>
            <person name="de Groot N.N."/>
        </authorList>
    </citation>
    <scope>NUCLEOTIDE SEQUENCE [LARGE SCALE GENOMIC DNA]</scope>
    <source>
        <strain evidence="2 3">CGMCC 1.5058</strain>
    </source>
</reference>
<dbReference type="AlphaFoldDB" id="A0A1G8MV24"/>
<dbReference type="InterPro" id="IPR005531">
    <property type="entry name" value="Asp23"/>
</dbReference>
<proteinExistence type="inferred from homology"/>